<keyword evidence="2" id="KW-1185">Reference proteome</keyword>
<gene>
    <name evidence="1" type="ORF">BHYA_0090g00110</name>
</gene>
<evidence type="ECO:0000313" key="2">
    <source>
        <dbReference type="Proteomes" id="UP000297814"/>
    </source>
</evidence>
<evidence type="ECO:0000313" key="1">
    <source>
        <dbReference type="EMBL" id="TGO37721.1"/>
    </source>
</evidence>
<organism evidence="1 2">
    <name type="scientific">Botrytis hyacinthi</name>
    <dbReference type="NCBI Taxonomy" id="278943"/>
    <lineage>
        <taxon>Eukaryota</taxon>
        <taxon>Fungi</taxon>
        <taxon>Dikarya</taxon>
        <taxon>Ascomycota</taxon>
        <taxon>Pezizomycotina</taxon>
        <taxon>Leotiomycetes</taxon>
        <taxon>Helotiales</taxon>
        <taxon>Sclerotiniaceae</taxon>
        <taxon>Botrytis</taxon>
    </lineage>
</organism>
<accession>A0A4Z1GSI0</accession>
<reference evidence="1 2" key="1">
    <citation type="submission" date="2017-12" db="EMBL/GenBank/DDBJ databases">
        <title>Comparative genomics of Botrytis spp.</title>
        <authorList>
            <person name="Valero-Jimenez C.A."/>
            <person name="Tapia P."/>
            <person name="Veloso J."/>
            <person name="Silva-Moreno E."/>
            <person name="Staats M."/>
            <person name="Valdes J.H."/>
            <person name="Van Kan J.A.L."/>
        </authorList>
    </citation>
    <scope>NUCLEOTIDE SEQUENCE [LARGE SCALE GENOMIC DNA]</scope>
    <source>
        <strain evidence="1 2">Bh0001</strain>
    </source>
</reference>
<dbReference type="Proteomes" id="UP000297814">
    <property type="component" value="Unassembled WGS sequence"/>
</dbReference>
<proteinExistence type="predicted"/>
<dbReference type="EMBL" id="PQXK01000090">
    <property type="protein sequence ID" value="TGO37721.1"/>
    <property type="molecule type" value="Genomic_DNA"/>
</dbReference>
<comment type="caution">
    <text evidence="1">The sequence shown here is derived from an EMBL/GenBank/DDBJ whole genome shotgun (WGS) entry which is preliminary data.</text>
</comment>
<sequence>MATLCDIPRHRELSYSRNNGSLTIDYDYDLGHTESEEETLEYTLAQYAAFTEKVIVRIQFPEPQNKFRCNVSTFGIRHTVNYGPLNETENLYRIADVVRVLKGFLQLRTLEISLSLDTEDFSRIACVAPFFDLRGRCQQWNMRYKCGRHGNYISIGPGSPLCTRLERLNNTRMKRSKNVQMASGTTLHPEFSYHHGTLTINYDYEDSDVKYHISQYAPITRKIVFNICFPEPDNDNSGLSRVEEDLSEIIETLDDEFDLCRSDVIFWLREHDISQISCALEFRHLRWRTTFEYHVRGNCQETVDMDSDWYAELIGSHCSD</sequence>
<protein>
    <submittedName>
        <fullName evidence="1">Uncharacterized protein</fullName>
    </submittedName>
</protein>
<dbReference type="AlphaFoldDB" id="A0A4Z1GSI0"/>
<name>A0A4Z1GSI0_9HELO</name>